<feature type="non-terminal residue" evidence="1">
    <location>
        <position position="130"/>
    </location>
</feature>
<name>A0ACA9S3Y8_9GLOM</name>
<sequence length="130" mass="14082">HCSYPYDDPRPRMFYYGESNIPIGPMEHYTLAPNDIGFIRISNPDNMLKPNIQNTPTGAHIEYFIIGSIEIINSGVHICKAGTATSVTCGRVKALNVNVGSQTGVKVGLIAASVFSGPKDSGGSMFHYVY</sequence>
<accession>A0ACA9S3Y8</accession>
<dbReference type="EMBL" id="CAJVQC010091676">
    <property type="protein sequence ID" value="CAG8826117.1"/>
    <property type="molecule type" value="Genomic_DNA"/>
</dbReference>
<proteinExistence type="predicted"/>
<organism evidence="1 2">
    <name type="scientific">Racocetra persica</name>
    <dbReference type="NCBI Taxonomy" id="160502"/>
    <lineage>
        <taxon>Eukaryota</taxon>
        <taxon>Fungi</taxon>
        <taxon>Fungi incertae sedis</taxon>
        <taxon>Mucoromycota</taxon>
        <taxon>Glomeromycotina</taxon>
        <taxon>Glomeromycetes</taxon>
        <taxon>Diversisporales</taxon>
        <taxon>Gigasporaceae</taxon>
        <taxon>Racocetra</taxon>
    </lineage>
</organism>
<dbReference type="Proteomes" id="UP000789920">
    <property type="component" value="Unassembled WGS sequence"/>
</dbReference>
<evidence type="ECO:0000313" key="1">
    <source>
        <dbReference type="EMBL" id="CAG8826117.1"/>
    </source>
</evidence>
<keyword evidence="2" id="KW-1185">Reference proteome</keyword>
<reference evidence="1" key="1">
    <citation type="submission" date="2021-06" db="EMBL/GenBank/DDBJ databases">
        <authorList>
            <person name="Kallberg Y."/>
            <person name="Tangrot J."/>
            <person name="Rosling A."/>
        </authorList>
    </citation>
    <scope>NUCLEOTIDE SEQUENCE</scope>
    <source>
        <strain evidence="1">MA461A</strain>
    </source>
</reference>
<gene>
    <name evidence="1" type="ORF">RPERSI_LOCUS26656</name>
</gene>
<feature type="non-terminal residue" evidence="1">
    <location>
        <position position="1"/>
    </location>
</feature>
<evidence type="ECO:0000313" key="2">
    <source>
        <dbReference type="Proteomes" id="UP000789920"/>
    </source>
</evidence>
<comment type="caution">
    <text evidence="1">The sequence shown here is derived from an EMBL/GenBank/DDBJ whole genome shotgun (WGS) entry which is preliminary data.</text>
</comment>
<protein>
    <submittedName>
        <fullName evidence="1">34677_t:CDS:1</fullName>
    </submittedName>
</protein>